<feature type="domain" description="Sigma-54 factor interaction" evidence="6">
    <location>
        <begin position="23"/>
        <end position="252"/>
    </location>
</feature>
<keyword evidence="5" id="KW-0804">Transcription</keyword>
<dbReference type="GO" id="GO:0003677">
    <property type="term" value="F:DNA binding"/>
    <property type="evidence" value="ECO:0007669"/>
    <property type="project" value="UniProtKB-KW"/>
</dbReference>
<evidence type="ECO:0000259" key="6">
    <source>
        <dbReference type="PROSITE" id="PS50045"/>
    </source>
</evidence>
<dbReference type="PROSITE" id="PS50045">
    <property type="entry name" value="SIGMA54_INTERACT_4"/>
    <property type="match status" value="1"/>
</dbReference>
<gene>
    <name evidence="7" type="ORF">RBB81_20970</name>
</gene>
<dbReference type="KEGG" id="tgi:RBB81_20970"/>
<dbReference type="PROSITE" id="PS00675">
    <property type="entry name" value="SIGMA54_INTERACT_1"/>
    <property type="match status" value="1"/>
</dbReference>
<evidence type="ECO:0000256" key="1">
    <source>
        <dbReference type="ARBA" id="ARBA00022741"/>
    </source>
</evidence>
<dbReference type="RefSeq" id="WP_353072021.1">
    <property type="nucleotide sequence ID" value="NZ_CP132938.1"/>
</dbReference>
<evidence type="ECO:0000256" key="4">
    <source>
        <dbReference type="ARBA" id="ARBA00023125"/>
    </source>
</evidence>
<accession>A0AAU7YZM4</accession>
<dbReference type="InterPro" id="IPR025944">
    <property type="entry name" value="Sigma_54_int_dom_CS"/>
</dbReference>
<dbReference type="Pfam" id="PF00158">
    <property type="entry name" value="Sigma54_activat"/>
    <property type="match status" value="1"/>
</dbReference>
<dbReference type="Gene3D" id="1.10.8.60">
    <property type="match status" value="1"/>
</dbReference>
<dbReference type="CDD" id="cd00009">
    <property type="entry name" value="AAA"/>
    <property type="match status" value="1"/>
</dbReference>
<keyword evidence="1" id="KW-0547">Nucleotide-binding</keyword>
<dbReference type="InterPro" id="IPR025662">
    <property type="entry name" value="Sigma_54_int_dom_ATP-bd_1"/>
</dbReference>
<dbReference type="PANTHER" id="PTHR32071:SF57">
    <property type="entry name" value="C4-DICARBOXYLATE TRANSPORT TRANSCRIPTIONAL REGULATORY PROTEIN DCTD"/>
    <property type="match status" value="1"/>
</dbReference>
<protein>
    <submittedName>
        <fullName evidence="7">Sigma-54 dependent transcriptional regulator</fullName>
    </submittedName>
</protein>
<dbReference type="InterPro" id="IPR058031">
    <property type="entry name" value="AAA_lid_NorR"/>
</dbReference>
<dbReference type="InterPro" id="IPR025943">
    <property type="entry name" value="Sigma_54_int_dom_ATP-bd_2"/>
</dbReference>
<organism evidence="7">
    <name type="scientific">Tunturiibacter gelidiferens</name>
    <dbReference type="NCBI Taxonomy" id="3069689"/>
    <lineage>
        <taxon>Bacteria</taxon>
        <taxon>Pseudomonadati</taxon>
        <taxon>Acidobacteriota</taxon>
        <taxon>Terriglobia</taxon>
        <taxon>Terriglobales</taxon>
        <taxon>Acidobacteriaceae</taxon>
        <taxon>Tunturiibacter</taxon>
    </lineage>
</organism>
<reference evidence="7" key="2">
    <citation type="journal article" date="2024" name="Environ. Microbiol.">
        <title>Genome analysis and description of Tunturibacter gen. nov. expands the diversity of Terriglobia in tundra soils.</title>
        <authorList>
            <person name="Messyasz A."/>
            <person name="Mannisto M.K."/>
            <person name="Kerkhof L.J."/>
            <person name="Haggblom M.M."/>
        </authorList>
    </citation>
    <scope>NUCLEOTIDE SEQUENCE</scope>
    <source>
        <strain evidence="7">M8UP39</strain>
    </source>
</reference>
<dbReference type="Gene3D" id="1.10.10.60">
    <property type="entry name" value="Homeodomain-like"/>
    <property type="match status" value="1"/>
</dbReference>
<reference evidence="7" key="1">
    <citation type="submission" date="2023-08" db="EMBL/GenBank/DDBJ databases">
        <authorList>
            <person name="Messyasz A."/>
            <person name="Mannisto M.K."/>
            <person name="Kerkhof L.J."/>
            <person name="Haggblom M."/>
        </authorList>
    </citation>
    <scope>NUCLEOTIDE SEQUENCE</scope>
    <source>
        <strain evidence="7">M8UP39</strain>
    </source>
</reference>
<dbReference type="AlphaFoldDB" id="A0AAU7YZM4"/>
<dbReference type="PROSITE" id="PS00676">
    <property type="entry name" value="SIGMA54_INTERACT_2"/>
    <property type="match status" value="1"/>
</dbReference>
<sequence length="339" mass="37551">MQELNLALQSGLAVIQRNKFEQMIGASSAFQRTLNRVEQVASTDATVLITGETGTGKELIAQAIHKKSKRGRMVFRSINCAAIPATLMATELFGHERGAFTGAYRQRIGQFELASGGTLFLDEIAEISIEMQAMLLRVLEDHRFERLGGGKSILSDVRVIAATNRDLQGAMRAGELRPDLFYRLNGFPIEVAPLRERRDDIQMLVTHFINLSAARHGKIIRSVEKRAMELLRSYDWPGNVRQLRNVIDTSAIVTAGEVFSVEEELLFSTRPTKDAPLGSLRREMANHERKLIERALAEGQGRVSGPSGAATILRLPPSTLSARVKVLKIDVSKFKPHPA</sequence>
<dbReference type="Pfam" id="PF25601">
    <property type="entry name" value="AAA_lid_14"/>
    <property type="match status" value="1"/>
</dbReference>
<dbReference type="EMBL" id="CP132938">
    <property type="protein sequence ID" value="XCB22025.1"/>
    <property type="molecule type" value="Genomic_DNA"/>
</dbReference>
<evidence type="ECO:0000256" key="3">
    <source>
        <dbReference type="ARBA" id="ARBA00023015"/>
    </source>
</evidence>
<evidence type="ECO:0000256" key="5">
    <source>
        <dbReference type="ARBA" id="ARBA00023163"/>
    </source>
</evidence>
<dbReference type="GO" id="GO:0006355">
    <property type="term" value="P:regulation of DNA-templated transcription"/>
    <property type="evidence" value="ECO:0007669"/>
    <property type="project" value="InterPro"/>
</dbReference>
<keyword evidence="4" id="KW-0238">DNA-binding</keyword>
<dbReference type="GO" id="GO:0005524">
    <property type="term" value="F:ATP binding"/>
    <property type="evidence" value="ECO:0007669"/>
    <property type="project" value="UniProtKB-KW"/>
</dbReference>
<dbReference type="SMART" id="SM00382">
    <property type="entry name" value="AAA"/>
    <property type="match status" value="1"/>
</dbReference>
<dbReference type="Gene3D" id="3.40.50.300">
    <property type="entry name" value="P-loop containing nucleotide triphosphate hydrolases"/>
    <property type="match status" value="1"/>
</dbReference>
<dbReference type="SUPFAM" id="SSF52540">
    <property type="entry name" value="P-loop containing nucleoside triphosphate hydrolases"/>
    <property type="match status" value="1"/>
</dbReference>
<dbReference type="FunFam" id="3.40.50.300:FF:000006">
    <property type="entry name" value="DNA-binding transcriptional regulator NtrC"/>
    <property type="match status" value="1"/>
</dbReference>
<dbReference type="PROSITE" id="PS00688">
    <property type="entry name" value="SIGMA54_INTERACT_3"/>
    <property type="match status" value="1"/>
</dbReference>
<proteinExistence type="predicted"/>
<dbReference type="InterPro" id="IPR003593">
    <property type="entry name" value="AAA+_ATPase"/>
</dbReference>
<dbReference type="PANTHER" id="PTHR32071">
    <property type="entry name" value="TRANSCRIPTIONAL REGULATORY PROTEIN"/>
    <property type="match status" value="1"/>
</dbReference>
<dbReference type="InterPro" id="IPR002078">
    <property type="entry name" value="Sigma_54_int"/>
</dbReference>
<name>A0AAU7YZM4_9BACT</name>
<keyword evidence="3" id="KW-0805">Transcription regulation</keyword>
<evidence type="ECO:0000313" key="7">
    <source>
        <dbReference type="EMBL" id="XCB22025.1"/>
    </source>
</evidence>
<keyword evidence="2" id="KW-0067">ATP-binding</keyword>
<dbReference type="InterPro" id="IPR027417">
    <property type="entry name" value="P-loop_NTPase"/>
</dbReference>
<evidence type="ECO:0000256" key="2">
    <source>
        <dbReference type="ARBA" id="ARBA00022840"/>
    </source>
</evidence>